<sequence length="247" mass="27761">MIFYTPIAAYYLHLAYHYTHELAYEDDLTTAFTRVVERLSRSSLQVANAIDEASIGLSIYVKQIVEFDMHDQFNMKSFQEAIRGFAEPSAIAGRERVEGDYDPIDIGFLRDEEDPMVAWVARVTTERGEYELDEEADDPEDPPRPNTFLARAVAEATTEEEGDHGDADPEAKVDLLGDIELERVERTIGGGHGHDDDDFERLMEGLPRTRSLRETPSQSRRIGSSTHVAAPSQSKRLPTSSQLVKGK</sequence>
<dbReference type="AlphaFoldDB" id="A0A843U9P6"/>
<evidence type="ECO:0000313" key="3">
    <source>
        <dbReference type="Proteomes" id="UP000652761"/>
    </source>
</evidence>
<evidence type="ECO:0000313" key="2">
    <source>
        <dbReference type="EMBL" id="MQL76949.1"/>
    </source>
</evidence>
<feature type="compositionally biased region" description="Basic and acidic residues" evidence="1">
    <location>
        <begin position="185"/>
        <end position="203"/>
    </location>
</feature>
<organism evidence="2 3">
    <name type="scientific">Colocasia esculenta</name>
    <name type="common">Wild taro</name>
    <name type="synonym">Arum esculentum</name>
    <dbReference type="NCBI Taxonomy" id="4460"/>
    <lineage>
        <taxon>Eukaryota</taxon>
        <taxon>Viridiplantae</taxon>
        <taxon>Streptophyta</taxon>
        <taxon>Embryophyta</taxon>
        <taxon>Tracheophyta</taxon>
        <taxon>Spermatophyta</taxon>
        <taxon>Magnoliopsida</taxon>
        <taxon>Liliopsida</taxon>
        <taxon>Araceae</taxon>
        <taxon>Aroideae</taxon>
        <taxon>Colocasieae</taxon>
        <taxon>Colocasia</taxon>
    </lineage>
</organism>
<proteinExistence type="predicted"/>
<feature type="region of interest" description="Disordered" evidence="1">
    <location>
        <begin position="185"/>
        <end position="247"/>
    </location>
</feature>
<evidence type="ECO:0000256" key="1">
    <source>
        <dbReference type="SAM" id="MobiDB-lite"/>
    </source>
</evidence>
<dbReference type="OrthoDB" id="785426at2759"/>
<dbReference type="EMBL" id="NMUH01000324">
    <property type="protein sequence ID" value="MQL76949.1"/>
    <property type="molecule type" value="Genomic_DNA"/>
</dbReference>
<comment type="caution">
    <text evidence="2">The sequence shown here is derived from an EMBL/GenBank/DDBJ whole genome shotgun (WGS) entry which is preliminary data.</text>
</comment>
<feature type="compositionally biased region" description="Polar residues" evidence="1">
    <location>
        <begin position="214"/>
        <end position="247"/>
    </location>
</feature>
<protein>
    <submittedName>
        <fullName evidence="2">Uncharacterized protein</fullName>
    </submittedName>
</protein>
<keyword evidence="3" id="KW-1185">Reference proteome</keyword>
<accession>A0A843U9P6</accession>
<dbReference type="Proteomes" id="UP000652761">
    <property type="component" value="Unassembled WGS sequence"/>
</dbReference>
<reference evidence="2" key="1">
    <citation type="submission" date="2017-07" db="EMBL/GenBank/DDBJ databases">
        <title>Taro Niue Genome Assembly and Annotation.</title>
        <authorList>
            <person name="Atibalentja N."/>
            <person name="Keating K."/>
            <person name="Fields C.J."/>
        </authorList>
    </citation>
    <scope>NUCLEOTIDE SEQUENCE</scope>
    <source>
        <strain evidence="2">Niue_2</strain>
        <tissue evidence="2">Leaf</tissue>
    </source>
</reference>
<gene>
    <name evidence="2" type="ORF">Taro_009347</name>
</gene>
<name>A0A843U9P6_COLES</name>